<evidence type="ECO:0000313" key="1">
    <source>
        <dbReference type="EMBL" id="GAO98197.1"/>
    </source>
</evidence>
<dbReference type="STRING" id="1629334.Cva_00845"/>
<keyword evidence="2" id="KW-1185">Reference proteome</keyword>
<sequence length="76" mass="9049">MNDELERYFDLSREIKNMIFNKIKEVQERGGNIKNQAIDIKLTVELFVSLDSLLDQGSMLFTKKKKTKRELLQDWI</sequence>
<organism evidence="1 2">
    <name type="scientific">Caedimonas varicaedens</name>
    <dbReference type="NCBI Taxonomy" id="1629334"/>
    <lineage>
        <taxon>Bacteria</taxon>
        <taxon>Pseudomonadati</taxon>
        <taxon>Pseudomonadota</taxon>
        <taxon>Alphaproteobacteria</taxon>
        <taxon>Holosporales</taxon>
        <taxon>Caedimonadaceae</taxon>
        <taxon>Caedimonas</taxon>
    </lineage>
</organism>
<reference evidence="1 2" key="1">
    <citation type="submission" date="2015-03" db="EMBL/GenBank/DDBJ databases">
        <title>Caedibacter varicaedens, whole genome shotgun sequence.</title>
        <authorList>
            <person name="Suzuki H."/>
            <person name="Dapper A.L."/>
            <person name="Gibson A.K."/>
            <person name="Jackson C."/>
            <person name="Lee H."/>
            <person name="Pejaver V.R."/>
            <person name="Doak T."/>
            <person name="Lynch M."/>
        </authorList>
    </citation>
    <scope>NUCLEOTIDE SEQUENCE [LARGE SCALE GENOMIC DNA]</scope>
</reference>
<dbReference type="AlphaFoldDB" id="A0A0K8MCK3"/>
<accession>A0A0K8MCK3</accession>
<comment type="caution">
    <text evidence="1">The sequence shown here is derived from an EMBL/GenBank/DDBJ whole genome shotgun (WGS) entry which is preliminary data.</text>
</comment>
<protein>
    <submittedName>
        <fullName evidence="1">Uncharacterized protein</fullName>
    </submittedName>
</protein>
<dbReference type="Proteomes" id="UP000036771">
    <property type="component" value="Unassembled WGS sequence"/>
</dbReference>
<name>A0A0K8MCK3_9PROT</name>
<proteinExistence type="predicted"/>
<gene>
    <name evidence="1" type="ORF">Cva_00845</name>
</gene>
<dbReference type="EMBL" id="BBVC01000030">
    <property type="protein sequence ID" value="GAO98197.1"/>
    <property type="molecule type" value="Genomic_DNA"/>
</dbReference>
<evidence type="ECO:0000313" key="2">
    <source>
        <dbReference type="Proteomes" id="UP000036771"/>
    </source>
</evidence>